<evidence type="ECO:0000256" key="4">
    <source>
        <dbReference type="ARBA" id="ARBA00022827"/>
    </source>
</evidence>
<dbReference type="SUPFAM" id="SSF47203">
    <property type="entry name" value="Acyl-CoA dehydrogenase C-terminal domain-like"/>
    <property type="match status" value="1"/>
</dbReference>
<dbReference type="InterPro" id="IPR009100">
    <property type="entry name" value="AcylCoA_DH/oxidase_NM_dom_sf"/>
</dbReference>
<dbReference type="Pfam" id="PF02770">
    <property type="entry name" value="Acyl-CoA_dh_M"/>
    <property type="match status" value="1"/>
</dbReference>
<dbReference type="PANTHER" id="PTHR43292:SF3">
    <property type="entry name" value="ACYL-COA DEHYDROGENASE FADE29"/>
    <property type="match status" value="1"/>
</dbReference>
<protein>
    <submittedName>
        <fullName evidence="10">Acyl-CoA dehydrogenase family protein</fullName>
    </submittedName>
</protein>
<feature type="domain" description="Acyl-CoA dehydrogenase/oxidase C-terminal" evidence="7">
    <location>
        <begin position="230"/>
        <end position="380"/>
    </location>
</feature>
<evidence type="ECO:0000259" key="9">
    <source>
        <dbReference type="Pfam" id="PF02771"/>
    </source>
</evidence>
<feature type="domain" description="Acyl-CoA oxidase/dehydrogenase middle" evidence="8">
    <location>
        <begin position="124"/>
        <end position="218"/>
    </location>
</feature>
<evidence type="ECO:0000313" key="10">
    <source>
        <dbReference type="EMBL" id="GAA0616878.1"/>
    </source>
</evidence>
<sequence length="386" mass="41294">MVDLAGRDDAEAETELRARLRDLVASHLPPRPKDKAERLAWARRFQASLYDAGLAAPSWPVEAGGMGLTVRMQLVHHDELAKAGAPSHPAPIGFIVGPTLVAVGTEAQRERFLRPLLRAEELWCQGFSEPGAGSDLTALTTKAVRDGDDYVLTGQKVWTTGAQQADWMFALVRTGPAGPNGAGITYLLLPMDSPGLEVRALRDITGTAHFAEVFFDEVRVPVANRVGAEGEGWQVARTSLGFERSTAFAAGEMKSRALLERIVGVAARTGALTDPLIRQEIARAEADVRISGQHNARALADALAGRAPGPLSSLNRLGRAESEQRLHELALRILGPDALLGSGPDAPDRGAWAYGYLMTRASTIGAGTSQIQRNTLAEKVLGLPRD</sequence>
<evidence type="ECO:0000259" key="8">
    <source>
        <dbReference type="Pfam" id="PF02770"/>
    </source>
</evidence>
<dbReference type="EMBL" id="BAAAHE010000014">
    <property type="protein sequence ID" value="GAA0616878.1"/>
    <property type="molecule type" value="Genomic_DNA"/>
</dbReference>
<dbReference type="RefSeq" id="WP_344603947.1">
    <property type="nucleotide sequence ID" value="NZ_BAAAHE010000014.1"/>
</dbReference>
<dbReference type="Gene3D" id="1.20.140.10">
    <property type="entry name" value="Butyryl-CoA Dehydrogenase, subunit A, domain 3"/>
    <property type="match status" value="1"/>
</dbReference>
<name>A0ABN1GRI4_9ACTN</name>
<dbReference type="InterPro" id="IPR006091">
    <property type="entry name" value="Acyl-CoA_Oxase/DH_mid-dom"/>
</dbReference>
<dbReference type="InterPro" id="IPR052161">
    <property type="entry name" value="Mycobact_Acyl-CoA_DH"/>
</dbReference>
<keyword evidence="3 6" id="KW-0285">Flavoprotein</keyword>
<comment type="similarity">
    <text evidence="2 6">Belongs to the acyl-CoA dehydrogenase family.</text>
</comment>
<dbReference type="Pfam" id="PF02771">
    <property type="entry name" value="Acyl-CoA_dh_N"/>
    <property type="match status" value="1"/>
</dbReference>
<feature type="domain" description="Acyl-CoA dehydrogenase/oxidase N-terminal" evidence="9">
    <location>
        <begin position="11"/>
        <end position="120"/>
    </location>
</feature>
<dbReference type="Proteomes" id="UP001500957">
    <property type="component" value="Unassembled WGS sequence"/>
</dbReference>
<evidence type="ECO:0000256" key="3">
    <source>
        <dbReference type="ARBA" id="ARBA00022630"/>
    </source>
</evidence>
<evidence type="ECO:0000256" key="1">
    <source>
        <dbReference type="ARBA" id="ARBA00001974"/>
    </source>
</evidence>
<keyword evidence="4 6" id="KW-0274">FAD</keyword>
<dbReference type="InterPro" id="IPR037069">
    <property type="entry name" value="AcylCoA_DH/ox_N_sf"/>
</dbReference>
<dbReference type="SUPFAM" id="SSF56645">
    <property type="entry name" value="Acyl-CoA dehydrogenase NM domain-like"/>
    <property type="match status" value="1"/>
</dbReference>
<comment type="cofactor">
    <cofactor evidence="1 6">
        <name>FAD</name>
        <dbReference type="ChEBI" id="CHEBI:57692"/>
    </cofactor>
</comment>
<dbReference type="InterPro" id="IPR013786">
    <property type="entry name" value="AcylCoA_DH/ox_N"/>
</dbReference>
<proteinExistence type="inferred from homology"/>
<dbReference type="InterPro" id="IPR046373">
    <property type="entry name" value="Acyl-CoA_Oxase/DH_mid-dom_sf"/>
</dbReference>
<keyword evidence="11" id="KW-1185">Reference proteome</keyword>
<evidence type="ECO:0000256" key="6">
    <source>
        <dbReference type="RuleBase" id="RU362125"/>
    </source>
</evidence>
<dbReference type="InterPro" id="IPR036250">
    <property type="entry name" value="AcylCo_DH-like_C"/>
</dbReference>
<dbReference type="Gene3D" id="2.40.110.10">
    <property type="entry name" value="Butyryl-CoA Dehydrogenase, subunit A, domain 2"/>
    <property type="match status" value="1"/>
</dbReference>
<keyword evidence="5 6" id="KW-0560">Oxidoreductase</keyword>
<dbReference type="InterPro" id="IPR009075">
    <property type="entry name" value="AcylCo_DH/oxidase_C"/>
</dbReference>
<accession>A0ABN1GRI4</accession>
<gene>
    <name evidence="10" type="ORF">GCM10009547_18740</name>
</gene>
<organism evidence="10 11">
    <name type="scientific">Sporichthya brevicatena</name>
    <dbReference type="NCBI Taxonomy" id="171442"/>
    <lineage>
        <taxon>Bacteria</taxon>
        <taxon>Bacillati</taxon>
        <taxon>Actinomycetota</taxon>
        <taxon>Actinomycetes</taxon>
        <taxon>Sporichthyales</taxon>
        <taxon>Sporichthyaceae</taxon>
        <taxon>Sporichthya</taxon>
    </lineage>
</organism>
<evidence type="ECO:0000313" key="11">
    <source>
        <dbReference type="Proteomes" id="UP001500957"/>
    </source>
</evidence>
<evidence type="ECO:0000256" key="2">
    <source>
        <dbReference type="ARBA" id="ARBA00009347"/>
    </source>
</evidence>
<evidence type="ECO:0000259" key="7">
    <source>
        <dbReference type="Pfam" id="PF00441"/>
    </source>
</evidence>
<dbReference type="Gene3D" id="1.10.540.10">
    <property type="entry name" value="Acyl-CoA dehydrogenase/oxidase, N-terminal domain"/>
    <property type="match status" value="1"/>
</dbReference>
<reference evidence="10 11" key="1">
    <citation type="journal article" date="2019" name="Int. J. Syst. Evol. Microbiol.">
        <title>The Global Catalogue of Microorganisms (GCM) 10K type strain sequencing project: providing services to taxonomists for standard genome sequencing and annotation.</title>
        <authorList>
            <consortium name="The Broad Institute Genomics Platform"/>
            <consortium name="The Broad Institute Genome Sequencing Center for Infectious Disease"/>
            <person name="Wu L."/>
            <person name="Ma J."/>
        </authorList>
    </citation>
    <scope>NUCLEOTIDE SEQUENCE [LARGE SCALE GENOMIC DNA]</scope>
    <source>
        <strain evidence="10 11">JCM 10671</strain>
    </source>
</reference>
<dbReference type="Pfam" id="PF00441">
    <property type="entry name" value="Acyl-CoA_dh_1"/>
    <property type="match status" value="1"/>
</dbReference>
<comment type="caution">
    <text evidence="10">The sequence shown here is derived from an EMBL/GenBank/DDBJ whole genome shotgun (WGS) entry which is preliminary data.</text>
</comment>
<dbReference type="PANTHER" id="PTHR43292">
    <property type="entry name" value="ACYL-COA DEHYDROGENASE"/>
    <property type="match status" value="1"/>
</dbReference>
<evidence type="ECO:0000256" key="5">
    <source>
        <dbReference type="ARBA" id="ARBA00023002"/>
    </source>
</evidence>